<gene>
    <name evidence="3" type="ORF">ASJ80_03795</name>
</gene>
<evidence type="ECO:0000259" key="2">
    <source>
        <dbReference type="Pfam" id="PF01058"/>
    </source>
</evidence>
<keyword evidence="1" id="KW-0560">Oxidoreductase</keyword>
<dbReference type="Gene3D" id="3.40.50.700">
    <property type="entry name" value="NADH:ubiquinone oxidoreductase-like, 20kDa subunit"/>
    <property type="match status" value="1"/>
</dbReference>
<dbReference type="GO" id="GO:0016491">
    <property type="term" value="F:oxidoreductase activity"/>
    <property type="evidence" value="ECO:0007669"/>
    <property type="project" value="UniProtKB-KW"/>
</dbReference>
<dbReference type="Pfam" id="PF01058">
    <property type="entry name" value="Oxidored_q6"/>
    <property type="match status" value="1"/>
</dbReference>
<evidence type="ECO:0000313" key="4">
    <source>
        <dbReference type="Proteomes" id="UP000217784"/>
    </source>
</evidence>
<keyword evidence="4" id="KW-1185">Reference proteome</keyword>
<dbReference type="SUPFAM" id="SSF56770">
    <property type="entry name" value="HydA/Nqo6-like"/>
    <property type="match status" value="1"/>
</dbReference>
<protein>
    <submittedName>
        <fullName evidence="3">F420-nonreducing hydrogenase</fullName>
    </submittedName>
</protein>
<dbReference type="Proteomes" id="UP000217784">
    <property type="component" value="Unassembled WGS sequence"/>
</dbReference>
<reference evidence="3 4" key="1">
    <citation type="journal article" date="2017" name="BMC Genomics">
        <title>Genomic analysis of methanogenic archaea reveals a shift towards energy conservation.</title>
        <authorList>
            <person name="Gilmore S.P."/>
            <person name="Henske J.K."/>
            <person name="Sexton J.A."/>
            <person name="Solomon K.V."/>
            <person name="Seppala S."/>
            <person name="Yoo J.I."/>
            <person name="Huyett L.M."/>
            <person name="Pressman A."/>
            <person name="Cogan J.Z."/>
            <person name="Kivenson V."/>
            <person name="Peng X."/>
            <person name="Tan Y."/>
            <person name="Valentine D.L."/>
            <person name="O'Malley M.A."/>
        </authorList>
    </citation>
    <scope>NUCLEOTIDE SEQUENCE [LARGE SCALE GENOMIC DNA]</scope>
    <source>
        <strain evidence="3 4">M.o.H.</strain>
    </source>
</reference>
<dbReference type="OrthoDB" id="37913at2157"/>
<dbReference type="RefSeq" id="WP_069582514.1">
    <property type="nucleotide sequence ID" value="NZ_LMVM01000041.1"/>
</dbReference>
<name>A0A2A2H0M0_METBR</name>
<dbReference type="GO" id="GO:0051536">
    <property type="term" value="F:iron-sulfur cluster binding"/>
    <property type="evidence" value="ECO:0007669"/>
    <property type="project" value="InterPro"/>
</dbReference>
<feature type="domain" description="NADH:ubiquinone oxidoreductase-like 20kDa subunit" evidence="2">
    <location>
        <begin position="18"/>
        <end position="170"/>
    </location>
</feature>
<dbReference type="InterPro" id="IPR006137">
    <property type="entry name" value="NADH_UbQ_OxRdtase-like_20kDa"/>
</dbReference>
<dbReference type="PANTHER" id="PTHR42845:SF2">
    <property type="entry name" value="F420-NON-REDUCING HYDROGENASE VHU SUBUNIT G"/>
    <property type="match status" value="1"/>
</dbReference>
<sequence length="312" mass="33719">MAEESQKVKILTTWLSGCSGCHLALADINEALIDVMELADFEHSPVLMDVKYDEIPEVNVALVEGGIRNEENHEMALKVREKADFVIAYGTCAVYGGIQGLGNLSTNEELLTEAYINCPSNINPEGILPSEEVPPFESRMRPLSDVIDVDLNLPGCPPRSDIVAQAVMSLLKGEPLELPTTNLCEVCPREKPPEGLAMEEIKRQFELGKPEEEVCLVTQGLVCMGPATVSLCGAECPSIAVPCRGCYGPTGNVVDQGAKMISAIGSDFGVESDKTIDPETVADQLDDVVGTFYTFTLPASLVPMRMRKQEGK</sequence>
<proteinExistence type="predicted"/>
<evidence type="ECO:0000313" key="3">
    <source>
        <dbReference type="EMBL" id="PAV02939.1"/>
    </source>
</evidence>
<evidence type="ECO:0000256" key="1">
    <source>
        <dbReference type="ARBA" id="ARBA00023002"/>
    </source>
</evidence>
<organism evidence="3 4">
    <name type="scientific">Methanobacterium bryantii</name>
    <dbReference type="NCBI Taxonomy" id="2161"/>
    <lineage>
        <taxon>Archaea</taxon>
        <taxon>Methanobacteriati</taxon>
        <taxon>Methanobacteriota</taxon>
        <taxon>Methanomada group</taxon>
        <taxon>Methanobacteria</taxon>
        <taxon>Methanobacteriales</taxon>
        <taxon>Methanobacteriaceae</taxon>
        <taxon>Methanobacterium</taxon>
    </lineage>
</organism>
<accession>A0A2A2H0M0</accession>
<comment type="caution">
    <text evidence="3">The sequence shown here is derived from an EMBL/GenBank/DDBJ whole genome shotgun (WGS) entry which is preliminary data.</text>
</comment>
<dbReference type="PANTHER" id="PTHR42845">
    <property type="entry name" value="COENZYME F420-REDUCING HYDROGENASE, GAMMA SUBUNIT"/>
    <property type="match status" value="1"/>
</dbReference>
<dbReference type="InterPro" id="IPR051349">
    <property type="entry name" value="Hydrogenase_assoc-protein"/>
</dbReference>
<dbReference type="EMBL" id="LMVM01000041">
    <property type="protein sequence ID" value="PAV02939.1"/>
    <property type="molecule type" value="Genomic_DNA"/>
</dbReference>
<dbReference type="InterPro" id="IPR037024">
    <property type="entry name" value="NiFe_Hase_small_N_sf"/>
</dbReference>
<dbReference type="AlphaFoldDB" id="A0A2A2H0M0"/>